<evidence type="ECO:0000313" key="8">
    <source>
        <dbReference type="Proteomes" id="UP001295423"/>
    </source>
</evidence>
<dbReference type="InterPro" id="IPR011993">
    <property type="entry name" value="PH-like_dom_sf"/>
</dbReference>
<dbReference type="Pfam" id="PF14844">
    <property type="entry name" value="PH_BEACH"/>
    <property type="match status" value="1"/>
</dbReference>
<accession>A0AAD2CT92</accession>
<dbReference type="Gene3D" id="2.60.120.200">
    <property type="match status" value="1"/>
</dbReference>
<dbReference type="InterPro" id="IPR015943">
    <property type="entry name" value="WD40/YVTN_repeat-like_dom_sf"/>
</dbReference>
<dbReference type="SUPFAM" id="SSF50978">
    <property type="entry name" value="WD40 repeat-like"/>
    <property type="match status" value="1"/>
</dbReference>
<dbReference type="InterPro" id="IPR036372">
    <property type="entry name" value="BEACH_dom_sf"/>
</dbReference>
<dbReference type="Gene3D" id="1.10.1540.10">
    <property type="entry name" value="BEACH domain"/>
    <property type="match status" value="1"/>
</dbReference>
<sequence>MRSWIFGGNKNEGQQDDRSQNNPQGESGRPGGVVGAAADALSAFRRGAPDDAEVERKVSLAARNLCYGVQRIVLAAKGKSGVEWKAELLNLLGGADDTVPKGHCDLDVLLVAPKNDKFILRCLENELPPNMIHCLRLLRVLELQHANQKHKENEARLKAGKKTKSIKPISSRATSKVSQLLCTLCTDPSVGEQLRPHLFGLLALSGASYPASGVHVAKGASQVIIAFAENCLSNSLVWFLHDRKMIIHMTDDIKELCGLTADGDLTTSSTSNALSLYGAEAEKEGLWAISLSTVIHLVVNSCRHNCKELMKDFEAAKGNEVLKGAILQSKSKYGKDLMNLIPLLATCNVSEDQEETLPGQRPNENLAVNTAAFGIMEELMFKSLPFLEKYDKEFEERPNPTKKSIKEMAEYTLNLSAKIRFTEEIDESVMSADADVDETTEAQIEGFDVATDLLLSSLQLYSEHAMNFGILESRCHLLTTYVLAFPTLKDENLKVLILKTVEFVVTGVQGPVAMQPFGVLSEVFVSICKILLKGGLESSSEEHKKQMLDGLFADTDLINESMERLFKFDSRVGPAIMQSGTITKVVDDVTELVLQAMEEKKSEWEESFEDDGQKFITPPSETPLDSVCAAICRVLGLILGQKARQNVTILTSSSTEKTKELKYLLVTAVKEMGDEAAFAATGVFEYILSAREELELLREDMVFCLQLSDYFSDIMARSCGVPEAAKEVTKNKSLKSGDELDIKFTPKQPLNDVLLRRVAGVYTMLKKVLESSSLARDAFRLTGGFESMVRTVLCLGGAAAQNDPADDSIVENLMNLLKIILSAVDAGIGIDSREPPSMQDLDVYSRVSSVTLGTGTLVDPVSSQYSAPKPAAKNLYYLRLKAFYLDFAIAISQTKILETPETAVQVFDIAMSHMDPSFSLIQADATSAALLIRNPDAARLILGLSLFLPKTKDGALLSKKAFDNIIRLCDPSRLGSTLSQLANCGIIWSITNPKEFAPILDETSHHLYPRFMLLLRRVASFSMSYNDFVSMLRGISGPLLIEEGESRIRLPVITSSVRRKQKTVDSSKESYQEKEEDSCRRLDSLCNVAERGDRVPFCAVGGDTVNTISVLLHKTKIEDRLYKAADEGRLNFVEVDAVDATSLLPGGFLTAGVPAPGSSGGERLWAPMSTSGFSYSLWFRLPKQSDENKKGKYYLFDMSNPPVTTGDGSQASQSGTYLSLWFDYHNLRFNMLASTQTGEPMSLPTAPLTPGVWHHLVLTYTPSKRTMMGRKSAITLYVNGRPLETEVKIDSVNLAPNAKVVIGAPNPAIAVSGIVTGKILSWDVGPTLMLSTVLSELDATAMFVHGPDFNGIFWGDRPQRLSLSATGSAAFALLAETGEQGSVASALRRRQIARLEAAGTVSREMGLGGANDDNDSLVSLGLLCVLNADSVVFAYRAVSCNRTSPLMKSDISLKKKYWSDKLINMARINSNNEVVSSDASVYGKAGVVTPRCFADNVQWGGGPKLLMPLVYAANSSRSMALALRLIRASTNRHPPNLESMQGGGGYQTLAVLIQGKRFVDAQVLDQAFSFAVHGFYPEEADEMAKNSNDMSSGFANGPLQNSDFWVFSDLDAMKQLLLNHQVWDLKNAGPELPSRLLTFVNGLVAQKSIHKAFNSRRLHLVGIVRWTLHLMMEAAELYTNGELAKRNQQRKQQDTESAPDTPKASSSRWYCEAPHIDAVSVGGNPDNALLQSCKTLLRRVLTFMLTPGDLEAIAETTMHTVSIGGFTAKSNFNETEAESFEDEKLLPGAVARIYLLRLIEELIVDGVNEIVASGPKEGENKTEVALAPHAGGIVNPNQTYFSKAMLEGEAEDGETHPKHFQAQNFLSAFAGVFTPVWFAALLEGCHEEATASAVLRLMILMMQSSPAFAESFEQQGGFAPLILSVPKFSTCSSVIISLLSQLLHVSILSLPTFPMLDASQLNIVFDEESSLSEKVAQARLKALGNRKRDSSCGIFALVAECIGRNLQLVPFDNELGKKAKQTNMAILELLQHRHNLSPAFQDFCRTSDFVEPLSQTLCLIYDERSQQSMSPSSPEDQGAITRHGLLSSVPKDMTPLERFFGVESNDMMLSGAGIILLLKMVVSSSVMMGPVAPALVNSFFESFPIHASSEQVGGYQMVLMDLVKTTVHEAIDLGEATALAASVGVCSVVLNRLMKGFFTSELALQTLTSTLDILKALTSPGSTVSQNLTNMEVAMISADAAHIARLAAVTTLKRSRSYHDEDPGDPELQAIVIQLIAKSIDTLMIVPKSNPNARRGNSGVHQAPPSTSKLYPLWMSASIARCAAGVDLAYVDLSDSDEPVRSFVVGLMVELLSLLNDPRDEIREAAVAVVVQLLQGNRTIMSGLLIKDIQQGDRIETIDVMNRGGFSALLVAHEVAKSSGGTSSKKHYASFFDWFHRNIGMVELVKNDIEHESHRLLPGLHSRATTMAEAVEIRQQEMVMSMASSEASDRTIRGGLERAELAQHCIDSTIENHVHWKRQGFDDLASGAMQWKFLLRRLKGSRTIWEGGPRFEARTFLARHQHLYAYLVTGDVPAQVGMKKEEDDGNSSELVKRWKLDLSEGNERQRRRLLPNYEFHTLYGVEEDEYDDGGSESGVDDDDSKAASSAASRKVRKSARLSTFFHGKNEKPDAKGESFVMEATADLLKELNIKSAKRQDDDDDEDADDDGEDDGQTEATSMTGTSSEANDGAVGSVGAKPSTSEDANDDDSASHDQHHEAENATSYELITGLLQSGDWPEESYNVKRCTGLEVRKALLLWCRDAIYVIDGFEQTEGEGLEGRITRVEKEEFSYNINLRPKDFKVDDDNTSVDASVMAEGNKGEGKNKSAKKGGQEPSNEVTYQHRSQRIAFKELHSVFRRRYQLQHIALEFYDSYNNGTLIAFTNHTEREEILSKVLATPLPNSIFSSSYGTYINYKKFMNSWKSKIVSQWVNGKMTNFEFLMHLNSFAGRTYNDLTQYPVFPWIIADYDSEEIDLDDPKTFRDLSKPMGDLGEERAEQFRERYEALEANYLNEDEPPPFHYGTHYSTAAYVLYYLMRLEPFSRLALTLQGGRFDVADRLFHNIGSSWKSASRENLQDVRELIPEFFYLPDFLTNTNNFDFGITQKGKTVHNVTLPVWAKGDPQRFIRINRQALESDYVSKHLHLWADLIFGYKQRGAEAVKCLNTFVHVTYEGEVDLDSMTDPVQRESTIAQIQNFGQTPSRLEKRPFQSRFVFNALKEKDGNIDFGSLSYLAPLTPPFMVVGAPHRCQVKRISSDMCKLGLSGQHDKAVGDLFLVKGQLVGVGRMCALNIPMKTYYRFGYPNSGLAIHVASLNNRNRELNKLISIHDGMHRSEISVAKVSLNGQALVTGCIDSTVRLWQYENSRFKLRSVFCGHDGWKITCVDISNDFGFIVTACAAGQVVIWDLRTLTFVRRLPHSFKDEQDSGHVRAATSVSINHNTGNIVTLVGPHLSVFDVNGNLLGTENSLGAMPTCAVATNCPEWQEKGIVAVTGHVTGEIRFWSLDYGTGELTVQYMMIDIEHTCEITALRITGAERQDTLLIGDKSGKMSVCKTVQLENISQKELGEVVTELRAMKNFPEDADKKESEGPGATLRSFLPGQGDTVTM</sequence>
<dbReference type="PANTHER" id="PTHR46108:SF4">
    <property type="entry name" value="BLUE CHEESE"/>
    <property type="match status" value="1"/>
</dbReference>
<dbReference type="InterPro" id="IPR023362">
    <property type="entry name" value="PH-BEACH_dom"/>
</dbReference>
<dbReference type="Gene3D" id="2.130.10.10">
    <property type="entry name" value="YVTN repeat-like/Quinoprotein amine dehydrogenase"/>
    <property type="match status" value="1"/>
</dbReference>
<protein>
    <submittedName>
        <fullName evidence="7">Uncharacterized protein</fullName>
    </submittedName>
</protein>
<evidence type="ECO:0000256" key="3">
    <source>
        <dbReference type="PROSITE-ProRule" id="PRU00221"/>
    </source>
</evidence>
<reference evidence="7" key="1">
    <citation type="submission" date="2023-08" db="EMBL/GenBank/DDBJ databases">
        <authorList>
            <person name="Audoor S."/>
            <person name="Bilcke G."/>
        </authorList>
    </citation>
    <scope>NUCLEOTIDE SEQUENCE</scope>
</reference>
<dbReference type="Pfam" id="PF13385">
    <property type="entry name" value="Laminin_G_3"/>
    <property type="match status" value="1"/>
</dbReference>
<dbReference type="Gene3D" id="2.30.29.30">
    <property type="entry name" value="Pleckstrin-homology domain (PH domain)/Phosphotyrosine-binding domain (PTB)"/>
    <property type="match status" value="1"/>
</dbReference>
<keyword evidence="2" id="KW-0677">Repeat</keyword>
<dbReference type="SMART" id="SM01026">
    <property type="entry name" value="Beach"/>
    <property type="match status" value="1"/>
</dbReference>
<dbReference type="InterPro" id="IPR001680">
    <property type="entry name" value="WD40_rpt"/>
</dbReference>
<evidence type="ECO:0000256" key="2">
    <source>
        <dbReference type="ARBA" id="ARBA00022737"/>
    </source>
</evidence>
<feature type="compositionally biased region" description="Polar residues" evidence="4">
    <location>
        <begin position="1695"/>
        <end position="1707"/>
    </location>
</feature>
<feature type="region of interest" description="Disordered" evidence="4">
    <location>
        <begin position="2621"/>
        <end position="2649"/>
    </location>
</feature>
<feature type="compositionally biased region" description="Acidic residues" evidence="4">
    <location>
        <begin position="2621"/>
        <end position="2639"/>
    </location>
</feature>
<dbReference type="Pfam" id="PF02138">
    <property type="entry name" value="Beach"/>
    <property type="match status" value="1"/>
</dbReference>
<dbReference type="InterPro" id="IPR000409">
    <property type="entry name" value="BEACH_dom"/>
</dbReference>
<keyword evidence="8" id="KW-1185">Reference proteome</keyword>
<feature type="domain" description="BEACH" evidence="5">
    <location>
        <begin position="2953"/>
        <end position="3249"/>
    </location>
</feature>
<feature type="region of interest" description="Disordered" evidence="4">
    <location>
        <begin position="1684"/>
        <end position="1707"/>
    </location>
</feature>
<gene>
    <name evidence="7" type="ORF">CYCCA115_LOCUS9385</name>
</gene>
<dbReference type="InterPro" id="IPR013320">
    <property type="entry name" value="ConA-like_dom_sf"/>
</dbReference>
<dbReference type="PROSITE" id="PS50197">
    <property type="entry name" value="BEACH"/>
    <property type="match status" value="1"/>
</dbReference>
<evidence type="ECO:0000256" key="1">
    <source>
        <dbReference type="ARBA" id="ARBA00022574"/>
    </source>
</evidence>
<dbReference type="PANTHER" id="PTHR46108">
    <property type="entry name" value="BLUE CHEESE"/>
    <property type="match status" value="1"/>
</dbReference>
<dbReference type="SMART" id="SM00320">
    <property type="entry name" value="WD40"/>
    <property type="match status" value="2"/>
</dbReference>
<feature type="repeat" description="WD" evidence="3">
    <location>
        <begin position="3366"/>
        <end position="3407"/>
    </location>
</feature>
<evidence type="ECO:0000256" key="4">
    <source>
        <dbReference type="SAM" id="MobiDB-lite"/>
    </source>
</evidence>
<dbReference type="PROSITE" id="PS51783">
    <property type="entry name" value="PH_BEACH"/>
    <property type="match status" value="1"/>
</dbReference>
<feature type="compositionally biased region" description="Basic and acidic residues" evidence="4">
    <location>
        <begin position="3615"/>
        <end position="3625"/>
    </location>
</feature>
<feature type="region of interest" description="Disordered" evidence="4">
    <location>
        <begin position="2852"/>
        <end position="2879"/>
    </location>
</feature>
<dbReference type="SUPFAM" id="SSF50729">
    <property type="entry name" value="PH domain-like"/>
    <property type="match status" value="1"/>
</dbReference>
<dbReference type="CDD" id="cd06071">
    <property type="entry name" value="Beach"/>
    <property type="match status" value="1"/>
</dbReference>
<dbReference type="PROSITE" id="PS50082">
    <property type="entry name" value="WD_REPEATS_2"/>
    <property type="match status" value="1"/>
</dbReference>
<evidence type="ECO:0000259" key="5">
    <source>
        <dbReference type="PROSITE" id="PS50197"/>
    </source>
</evidence>
<comment type="caution">
    <text evidence="7">The sequence shown here is derived from an EMBL/GenBank/DDBJ whole genome shotgun (WGS) entry which is preliminary data.</text>
</comment>
<feature type="region of interest" description="Disordered" evidence="4">
    <location>
        <begin position="3615"/>
        <end position="3644"/>
    </location>
</feature>
<proteinExistence type="predicted"/>
<dbReference type="SUPFAM" id="SSF81837">
    <property type="entry name" value="BEACH domain"/>
    <property type="match status" value="1"/>
</dbReference>
<name>A0AAD2CT92_9STRA</name>
<dbReference type="FunFam" id="1.10.1540.10:FF:000001">
    <property type="entry name" value="neurobeachin isoform X1"/>
    <property type="match status" value="1"/>
</dbReference>
<dbReference type="InterPro" id="IPR036322">
    <property type="entry name" value="WD40_repeat_dom_sf"/>
</dbReference>
<feature type="compositionally biased region" description="Acidic residues" evidence="4">
    <location>
        <begin position="2697"/>
        <end position="2712"/>
    </location>
</feature>
<keyword evidence="1 3" id="KW-0853">WD repeat</keyword>
<dbReference type="InterPro" id="IPR051944">
    <property type="entry name" value="BEACH_domain_protein"/>
</dbReference>
<dbReference type="Pfam" id="PF00400">
    <property type="entry name" value="WD40"/>
    <property type="match status" value="2"/>
</dbReference>
<feature type="compositionally biased region" description="Basic and acidic residues" evidence="4">
    <location>
        <begin position="2748"/>
        <end position="2758"/>
    </location>
</feature>
<dbReference type="Proteomes" id="UP001295423">
    <property type="component" value="Unassembled WGS sequence"/>
</dbReference>
<evidence type="ECO:0000313" key="7">
    <source>
        <dbReference type="EMBL" id="CAJ1945241.1"/>
    </source>
</evidence>
<organism evidence="7 8">
    <name type="scientific">Cylindrotheca closterium</name>
    <dbReference type="NCBI Taxonomy" id="2856"/>
    <lineage>
        <taxon>Eukaryota</taxon>
        <taxon>Sar</taxon>
        <taxon>Stramenopiles</taxon>
        <taxon>Ochrophyta</taxon>
        <taxon>Bacillariophyta</taxon>
        <taxon>Bacillariophyceae</taxon>
        <taxon>Bacillariophycidae</taxon>
        <taxon>Bacillariales</taxon>
        <taxon>Bacillariaceae</taxon>
        <taxon>Cylindrotheca</taxon>
    </lineage>
</organism>
<evidence type="ECO:0000259" key="6">
    <source>
        <dbReference type="PROSITE" id="PS51783"/>
    </source>
</evidence>
<feature type="region of interest" description="Disordered" evidence="4">
    <location>
        <begin position="2690"/>
        <end position="2763"/>
    </location>
</feature>
<dbReference type="SUPFAM" id="SSF49899">
    <property type="entry name" value="Concanavalin A-like lectins/glucanases"/>
    <property type="match status" value="1"/>
</dbReference>
<dbReference type="EMBL" id="CAKOGP040001335">
    <property type="protein sequence ID" value="CAJ1945241.1"/>
    <property type="molecule type" value="Genomic_DNA"/>
</dbReference>
<feature type="region of interest" description="Disordered" evidence="4">
    <location>
        <begin position="1"/>
        <end position="34"/>
    </location>
</feature>
<feature type="domain" description="BEACH-type PH" evidence="6">
    <location>
        <begin position="2771"/>
        <end position="2934"/>
    </location>
</feature>